<accession>A0A3D8T083</accession>
<feature type="repeat" description="TPR" evidence="8">
    <location>
        <begin position="409"/>
        <end position="442"/>
    </location>
</feature>
<keyword evidence="7" id="KW-0576">Peroxisome</keyword>
<evidence type="ECO:0000256" key="1">
    <source>
        <dbReference type="ARBA" id="ARBA00004275"/>
    </source>
</evidence>
<dbReference type="SUPFAM" id="SSF48452">
    <property type="entry name" value="TPR-like"/>
    <property type="match status" value="1"/>
</dbReference>
<dbReference type="GO" id="GO:0005778">
    <property type="term" value="C:peroxisomal membrane"/>
    <property type="evidence" value="ECO:0007669"/>
    <property type="project" value="TreeGrafter"/>
</dbReference>
<evidence type="ECO:0000256" key="3">
    <source>
        <dbReference type="ARBA" id="ARBA00005348"/>
    </source>
</evidence>
<dbReference type="GO" id="GO:0005052">
    <property type="term" value="F:peroxisome matrix targeting signal-1 binding"/>
    <property type="evidence" value="ECO:0007669"/>
    <property type="project" value="TreeGrafter"/>
</dbReference>
<name>A0A3D8T083_9HELO</name>
<dbReference type="OrthoDB" id="10006023at2759"/>
<feature type="repeat" description="TPR" evidence="8">
    <location>
        <begin position="450"/>
        <end position="483"/>
    </location>
</feature>
<comment type="similarity">
    <text evidence="3">Belongs to the peroxisomal targeting signal receptor family.</text>
</comment>
<dbReference type="Gene3D" id="1.25.40.10">
    <property type="entry name" value="Tetratricopeptide repeat domain"/>
    <property type="match status" value="1"/>
</dbReference>
<dbReference type="GO" id="GO:0005829">
    <property type="term" value="C:cytosol"/>
    <property type="evidence" value="ECO:0007669"/>
    <property type="project" value="TreeGrafter"/>
</dbReference>
<evidence type="ECO:0000256" key="9">
    <source>
        <dbReference type="SAM" id="MobiDB-lite"/>
    </source>
</evidence>
<feature type="region of interest" description="Disordered" evidence="9">
    <location>
        <begin position="1"/>
        <end position="47"/>
    </location>
</feature>
<comment type="subcellular location">
    <subcellularLocation>
        <location evidence="2">Cytoplasm</location>
    </subcellularLocation>
    <subcellularLocation>
        <location evidence="1">Peroxisome</location>
    </subcellularLocation>
</comment>
<feature type="compositionally biased region" description="Low complexity" evidence="9">
    <location>
        <begin position="99"/>
        <end position="109"/>
    </location>
</feature>
<evidence type="ECO:0000256" key="2">
    <source>
        <dbReference type="ARBA" id="ARBA00004496"/>
    </source>
</evidence>
<feature type="compositionally biased region" description="Low complexity" evidence="9">
    <location>
        <begin position="37"/>
        <end position="47"/>
    </location>
</feature>
<comment type="caution">
    <text evidence="10">The sequence shown here is derived from an EMBL/GenBank/DDBJ whole genome shotgun (WGS) entry which is preliminary data.</text>
</comment>
<dbReference type="SMART" id="SM00028">
    <property type="entry name" value="TPR"/>
    <property type="match status" value="3"/>
</dbReference>
<dbReference type="InterPro" id="IPR011990">
    <property type="entry name" value="TPR-like_helical_dom_sf"/>
</dbReference>
<gene>
    <name evidence="10" type="ORF">BP5796_01381</name>
</gene>
<feature type="compositionally biased region" description="Basic and acidic residues" evidence="9">
    <location>
        <begin position="14"/>
        <end position="30"/>
    </location>
</feature>
<dbReference type="AlphaFoldDB" id="A0A3D8T083"/>
<evidence type="ECO:0000256" key="7">
    <source>
        <dbReference type="ARBA" id="ARBA00023140"/>
    </source>
</evidence>
<dbReference type="PANTHER" id="PTHR10130">
    <property type="entry name" value="PEROXISOMAL TARGETING SIGNAL 1 RECEPTOR PEX5"/>
    <property type="match status" value="1"/>
</dbReference>
<dbReference type="PANTHER" id="PTHR10130:SF0">
    <property type="entry name" value="GH08708P"/>
    <property type="match status" value="1"/>
</dbReference>
<keyword evidence="5" id="KW-0677">Repeat</keyword>
<dbReference type="PROSITE" id="PS50005">
    <property type="entry name" value="TPR"/>
    <property type="match status" value="2"/>
</dbReference>
<keyword evidence="6 8" id="KW-0802">TPR repeat</keyword>
<feature type="region of interest" description="Disordered" evidence="9">
    <location>
        <begin position="99"/>
        <end position="151"/>
    </location>
</feature>
<organism evidence="10 11">
    <name type="scientific">Coleophoma crateriformis</name>
    <dbReference type="NCBI Taxonomy" id="565419"/>
    <lineage>
        <taxon>Eukaryota</taxon>
        <taxon>Fungi</taxon>
        <taxon>Dikarya</taxon>
        <taxon>Ascomycota</taxon>
        <taxon>Pezizomycotina</taxon>
        <taxon>Leotiomycetes</taxon>
        <taxon>Helotiales</taxon>
        <taxon>Dermateaceae</taxon>
        <taxon>Coleophoma</taxon>
    </lineage>
</organism>
<dbReference type="InterPro" id="IPR019734">
    <property type="entry name" value="TPR_rpt"/>
</dbReference>
<dbReference type="Pfam" id="PF13414">
    <property type="entry name" value="TPR_11"/>
    <property type="match status" value="1"/>
</dbReference>
<dbReference type="Proteomes" id="UP000256328">
    <property type="component" value="Unassembled WGS sequence"/>
</dbReference>
<evidence type="ECO:0000256" key="4">
    <source>
        <dbReference type="ARBA" id="ARBA00022490"/>
    </source>
</evidence>
<evidence type="ECO:0000256" key="6">
    <source>
        <dbReference type="ARBA" id="ARBA00022803"/>
    </source>
</evidence>
<dbReference type="GO" id="GO:0016560">
    <property type="term" value="P:protein import into peroxisome matrix, docking"/>
    <property type="evidence" value="ECO:0007669"/>
    <property type="project" value="TreeGrafter"/>
</dbReference>
<reference evidence="10 11" key="1">
    <citation type="journal article" date="2018" name="IMA Fungus">
        <title>IMA Genome-F 9: Draft genome sequence of Annulohypoxylon stygium, Aspergillus mulundensis, Berkeleyomyces basicola (syn. Thielaviopsis basicola), Ceratocystis smalleyi, two Cercospora beticola strains, Coleophoma cylindrospora, Fusarium fracticaudum, Phialophora cf. hyalina, and Morchella septimelata.</title>
        <authorList>
            <person name="Wingfield B.D."/>
            <person name="Bills G.F."/>
            <person name="Dong Y."/>
            <person name="Huang W."/>
            <person name="Nel W.J."/>
            <person name="Swalarsk-Parry B.S."/>
            <person name="Vaghefi N."/>
            <person name="Wilken P.M."/>
            <person name="An Z."/>
            <person name="de Beer Z.W."/>
            <person name="De Vos L."/>
            <person name="Chen L."/>
            <person name="Duong T.A."/>
            <person name="Gao Y."/>
            <person name="Hammerbacher A."/>
            <person name="Kikkert J.R."/>
            <person name="Li Y."/>
            <person name="Li H."/>
            <person name="Li K."/>
            <person name="Li Q."/>
            <person name="Liu X."/>
            <person name="Ma X."/>
            <person name="Naidoo K."/>
            <person name="Pethybridge S.J."/>
            <person name="Sun J."/>
            <person name="Steenkamp E.T."/>
            <person name="van der Nest M.A."/>
            <person name="van Wyk S."/>
            <person name="Wingfield M.J."/>
            <person name="Xiong C."/>
            <person name="Yue Q."/>
            <person name="Zhang X."/>
        </authorList>
    </citation>
    <scope>NUCLEOTIDE SEQUENCE [LARGE SCALE GENOMIC DNA]</scope>
    <source>
        <strain evidence="10 11">BP5796</strain>
    </source>
</reference>
<dbReference type="EMBL" id="PDLN01000002">
    <property type="protein sequence ID" value="RDW91987.1"/>
    <property type="molecule type" value="Genomic_DNA"/>
</dbReference>
<feature type="compositionally biased region" description="Polar residues" evidence="9">
    <location>
        <begin position="110"/>
        <end position="151"/>
    </location>
</feature>
<keyword evidence="4" id="KW-0963">Cytoplasm</keyword>
<evidence type="ECO:0000256" key="8">
    <source>
        <dbReference type="PROSITE-ProRule" id="PRU00339"/>
    </source>
</evidence>
<protein>
    <submittedName>
        <fullName evidence="10">Uncharacterized protein</fullName>
    </submittedName>
</protein>
<proteinExistence type="inferred from homology"/>
<evidence type="ECO:0000313" key="11">
    <source>
        <dbReference type="Proteomes" id="UP000256328"/>
    </source>
</evidence>
<sequence>MALCSTSRSPLGLFKDRSQDDRSLHRDRLVSRPGNASPSFRTSEYSSSSRLEHQFTDFLALQPPSAIPDPHELAVEPNAYRVQRIGLNVRALRPNDWASEYSRSASSSRGRNTPRTEAQLKTKSQTAHAQARLSGSGTNHGRQNSVAQLSASTSMRPFMGYRNGEYRRYTSSPVNGHMAINEPKLDLQVSDTDWEAVFAQLDIPRTESIQEIPVPEEVIDMAQYVKIQSNLGSKASTISPPLDTGVEHMQTRYDFQVKNPFIGGENPYQEGVRIVQRNGNLSLAALAFEAACKQMPSPWTWRMLGTVLADNEQESRAVSALEESLRLSQEDANNIDALMRLAVCYTNEGETQKSCDALQEWLTTKYPAISARHLSSSPQSNTISARYTHLKNMYIEAAQLIPSGPRMDANVQVALGILFFSTRDYQEAADCFAAAIDCRTSISSHSSDLHLLYNHYGACLGNLSRHDEAIHAYNTALDLKPNYTRARYNLGIAHYTQGNPTEGALQLLLRLSTGIMQIVRVGTSHGMLEEMGRTEADIDSLDDVYEGLRRCCTSMCRWDLAEQVGPGMDLGVFRRALEH</sequence>
<evidence type="ECO:0000256" key="5">
    <source>
        <dbReference type="ARBA" id="ARBA00022737"/>
    </source>
</evidence>
<dbReference type="Pfam" id="PF13174">
    <property type="entry name" value="TPR_6"/>
    <property type="match status" value="1"/>
</dbReference>
<dbReference type="InterPro" id="IPR024111">
    <property type="entry name" value="PEX5/PEX5L"/>
</dbReference>
<evidence type="ECO:0000313" key="10">
    <source>
        <dbReference type="EMBL" id="RDW91987.1"/>
    </source>
</evidence>
<keyword evidence="11" id="KW-1185">Reference proteome</keyword>